<protein>
    <submittedName>
        <fullName evidence="2">Uncharacterized protein</fullName>
    </submittedName>
</protein>
<name>A0A9W9SC99_9EURO</name>
<dbReference type="EMBL" id="JAPZBU010000012">
    <property type="protein sequence ID" value="KAJ5376027.1"/>
    <property type="molecule type" value="Genomic_DNA"/>
</dbReference>
<organism evidence="2 3">
    <name type="scientific">Penicillium cosmopolitanum</name>
    <dbReference type="NCBI Taxonomy" id="1131564"/>
    <lineage>
        <taxon>Eukaryota</taxon>
        <taxon>Fungi</taxon>
        <taxon>Dikarya</taxon>
        <taxon>Ascomycota</taxon>
        <taxon>Pezizomycotina</taxon>
        <taxon>Eurotiomycetes</taxon>
        <taxon>Eurotiomycetidae</taxon>
        <taxon>Eurotiales</taxon>
        <taxon>Aspergillaceae</taxon>
        <taxon>Penicillium</taxon>
    </lineage>
</organism>
<evidence type="ECO:0000313" key="2">
    <source>
        <dbReference type="EMBL" id="KAJ5376027.1"/>
    </source>
</evidence>
<feature type="compositionally biased region" description="Basic and acidic residues" evidence="1">
    <location>
        <begin position="47"/>
        <end position="57"/>
    </location>
</feature>
<reference evidence="2" key="2">
    <citation type="journal article" date="2023" name="IMA Fungus">
        <title>Comparative genomic study of the Penicillium genus elucidates a diverse pangenome and 15 lateral gene transfer events.</title>
        <authorList>
            <person name="Petersen C."/>
            <person name="Sorensen T."/>
            <person name="Nielsen M.R."/>
            <person name="Sondergaard T.E."/>
            <person name="Sorensen J.L."/>
            <person name="Fitzpatrick D.A."/>
            <person name="Frisvad J.C."/>
            <person name="Nielsen K.L."/>
        </authorList>
    </citation>
    <scope>NUCLEOTIDE SEQUENCE</scope>
    <source>
        <strain evidence="2">IBT 29677</strain>
    </source>
</reference>
<gene>
    <name evidence="2" type="ORF">N7509_012913</name>
</gene>
<comment type="caution">
    <text evidence="2">The sequence shown here is derived from an EMBL/GenBank/DDBJ whole genome shotgun (WGS) entry which is preliminary data.</text>
</comment>
<dbReference type="AlphaFoldDB" id="A0A9W9SC99"/>
<dbReference type="RefSeq" id="XP_056481057.1">
    <property type="nucleotide sequence ID" value="XM_056637550.1"/>
</dbReference>
<feature type="region of interest" description="Disordered" evidence="1">
    <location>
        <begin position="46"/>
        <end position="77"/>
    </location>
</feature>
<dbReference type="Proteomes" id="UP001147747">
    <property type="component" value="Unassembled WGS sequence"/>
</dbReference>
<proteinExistence type="predicted"/>
<evidence type="ECO:0000256" key="1">
    <source>
        <dbReference type="SAM" id="MobiDB-lite"/>
    </source>
</evidence>
<sequence>MHSPERHAAHLNTVGVLGLLVWDMESTGRVPLPFLHESICDRSILSKRPDPEVDGPKRGTASTEISERGLDLDHPYTQGRQNAIKNLEEILLRPGPGRLSEC</sequence>
<dbReference type="GeneID" id="81376530"/>
<accession>A0A9W9SC99</accession>
<reference evidence="2" key="1">
    <citation type="submission" date="2022-12" db="EMBL/GenBank/DDBJ databases">
        <authorList>
            <person name="Petersen C."/>
        </authorList>
    </citation>
    <scope>NUCLEOTIDE SEQUENCE</scope>
    <source>
        <strain evidence="2">IBT 29677</strain>
    </source>
</reference>
<keyword evidence="3" id="KW-1185">Reference proteome</keyword>
<evidence type="ECO:0000313" key="3">
    <source>
        <dbReference type="Proteomes" id="UP001147747"/>
    </source>
</evidence>
<feature type="compositionally biased region" description="Basic and acidic residues" evidence="1">
    <location>
        <begin position="65"/>
        <end position="74"/>
    </location>
</feature>